<organism evidence="3 4">
    <name type="scientific">Herbaspirillum aquaticum</name>
    <dbReference type="NCBI Taxonomy" id="568783"/>
    <lineage>
        <taxon>Bacteria</taxon>
        <taxon>Pseudomonadati</taxon>
        <taxon>Pseudomonadota</taxon>
        <taxon>Betaproteobacteria</taxon>
        <taxon>Burkholderiales</taxon>
        <taxon>Oxalobacteraceae</taxon>
        <taxon>Herbaspirillum</taxon>
    </lineage>
</organism>
<evidence type="ECO:0000313" key="3">
    <source>
        <dbReference type="EMBL" id="OWY36531.1"/>
    </source>
</evidence>
<evidence type="ECO:0000259" key="2">
    <source>
        <dbReference type="Pfam" id="PF07589"/>
    </source>
</evidence>
<dbReference type="AlphaFoldDB" id="A0A225T349"/>
<dbReference type="InterPro" id="IPR013424">
    <property type="entry name" value="Ice-binding_C"/>
</dbReference>
<sequence>MKKLLSSFLVASAFVAMASSASAADIESTRALVWTDATSTFNARFGDGTTGQTFLENFTFNIGGAGGSVSSALVSIALDGLSRVGINSFTLSGNGRTYTGSQMSSGDLQTFALRTNGLTSGLYTLSVAGTVLGSAGGSFAGNISIAPVPEASTTAMMIGGLGLIGFAAYRRRKAGDKGDKAQMNAQMMPA</sequence>
<dbReference type="NCBIfam" id="TIGR02595">
    <property type="entry name" value="PEP_CTERM"/>
    <property type="match status" value="1"/>
</dbReference>
<keyword evidence="4" id="KW-1185">Reference proteome</keyword>
<dbReference type="EMBL" id="NJGV01000001">
    <property type="protein sequence ID" value="OWY36531.1"/>
    <property type="molecule type" value="Genomic_DNA"/>
</dbReference>
<keyword evidence="1" id="KW-0732">Signal</keyword>
<dbReference type="RefSeq" id="WP_088753243.1">
    <property type="nucleotide sequence ID" value="NZ_NJGV01000001.1"/>
</dbReference>
<accession>A0A225T349</accession>
<gene>
    <name evidence="3" type="ORF">CEJ45_00020</name>
</gene>
<evidence type="ECO:0000256" key="1">
    <source>
        <dbReference type="SAM" id="SignalP"/>
    </source>
</evidence>
<proteinExistence type="predicted"/>
<feature type="chain" id="PRO_5011968404" evidence="1">
    <location>
        <begin position="24"/>
        <end position="190"/>
    </location>
</feature>
<comment type="caution">
    <text evidence="3">The sequence shown here is derived from an EMBL/GenBank/DDBJ whole genome shotgun (WGS) entry which is preliminary data.</text>
</comment>
<name>A0A225T349_9BURK</name>
<protein>
    <submittedName>
        <fullName evidence="3">PEP-CTERM sorting domain-containing protein</fullName>
    </submittedName>
</protein>
<reference evidence="3 4" key="1">
    <citation type="journal article" date="2010" name="Int. J. Syst. Evol. Microbiol.">
        <title>Reclassification of Herbaspirillum putei as a later heterotypic synonym of Herbaspirillum huttiense, with the description of H. huttiense subsp. huttiense subsp. nov. and H. huttiense subsp. putei subsp. nov., comb. nov., and description of Herbaspirillum aquaticum sp. nov.</title>
        <authorList>
            <person name="Dobritsa A.P."/>
            <person name="Reddy M.C."/>
            <person name="Samadpour M."/>
        </authorList>
    </citation>
    <scope>NUCLEOTIDE SEQUENCE [LARGE SCALE GENOMIC DNA]</scope>
    <source>
        <strain evidence="3 4">IEH 4430</strain>
    </source>
</reference>
<feature type="signal peptide" evidence="1">
    <location>
        <begin position="1"/>
        <end position="23"/>
    </location>
</feature>
<feature type="domain" description="Ice-binding protein C-terminal" evidence="2">
    <location>
        <begin position="147"/>
        <end position="172"/>
    </location>
</feature>
<evidence type="ECO:0000313" key="4">
    <source>
        <dbReference type="Proteomes" id="UP000214747"/>
    </source>
</evidence>
<dbReference type="NCBIfam" id="NF038126">
    <property type="entry name" value="PEP_CTERM_FxDxF"/>
    <property type="match status" value="1"/>
</dbReference>
<dbReference type="Pfam" id="PF07589">
    <property type="entry name" value="PEP-CTERM"/>
    <property type="match status" value="1"/>
</dbReference>
<dbReference type="Proteomes" id="UP000214747">
    <property type="component" value="Unassembled WGS sequence"/>
</dbReference>